<evidence type="ECO:0000256" key="5">
    <source>
        <dbReference type="ARBA" id="ARBA00020138"/>
    </source>
</evidence>
<keyword evidence="7" id="KW-0479">Metal-binding</keyword>
<comment type="caution">
    <text evidence="16">The sequence shown here is derived from an EMBL/GenBank/DDBJ whole genome shotgun (WGS) entry which is preliminary data.</text>
</comment>
<feature type="domain" description="PEP-utilising enzyme C-terminal" evidence="15">
    <location>
        <begin position="511"/>
        <end position="861"/>
    </location>
</feature>
<keyword evidence="8" id="KW-0547">Nucleotide-binding</keyword>
<dbReference type="Gene3D" id="3.20.20.60">
    <property type="entry name" value="Phosphoenolpyruvate-binding domains"/>
    <property type="match status" value="1"/>
</dbReference>
<feature type="domain" description="Pyruvate phosphate dikinase AMP/ATP-binding" evidence="14">
    <location>
        <begin position="17"/>
        <end position="55"/>
    </location>
</feature>
<evidence type="ECO:0000256" key="3">
    <source>
        <dbReference type="ARBA" id="ARBA00007837"/>
    </source>
</evidence>
<dbReference type="PANTHER" id="PTHR22931">
    <property type="entry name" value="PHOSPHOENOLPYRUVATE DIKINASE-RELATED"/>
    <property type="match status" value="1"/>
</dbReference>
<evidence type="ECO:0000256" key="12">
    <source>
        <dbReference type="ARBA" id="ARBA00032883"/>
    </source>
</evidence>
<dbReference type="RefSeq" id="WP_279245069.1">
    <property type="nucleotide sequence ID" value="NZ_SHNN01000002.1"/>
</dbReference>
<evidence type="ECO:0000313" key="17">
    <source>
        <dbReference type="Proteomes" id="UP001143362"/>
    </source>
</evidence>
<dbReference type="SUPFAM" id="SSF56059">
    <property type="entry name" value="Glutathione synthetase ATP-binding domain-like"/>
    <property type="match status" value="1"/>
</dbReference>
<dbReference type="NCBIfam" id="NF004531">
    <property type="entry name" value="PRK05878.1"/>
    <property type="match status" value="1"/>
</dbReference>
<name>A0ABT3TFF9_9GAMM</name>
<dbReference type="InterPro" id="IPR008279">
    <property type="entry name" value="PEP-util_enz_mobile_dom"/>
</dbReference>
<dbReference type="InterPro" id="IPR002192">
    <property type="entry name" value="PPDK_AMP/ATP-bd"/>
</dbReference>
<evidence type="ECO:0000256" key="6">
    <source>
        <dbReference type="ARBA" id="ARBA00022679"/>
    </source>
</evidence>
<evidence type="ECO:0000256" key="1">
    <source>
        <dbReference type="ARBA" id="ARBA00001946"/>
    </source>
</evidence>
<comment type="cofactor">
    <cofactor evidence="1">
        <name>Mg(2+)</name>
        <dbReference type="ChEBI" id="CHEBI:18420"/>
    </cofactor>
</comment>
<dbReference type="Pfam" id="PF02896">
    <property type="entry name" value="PEP-utilizers_C"/>
    <property type="match status" value="1"/>
</dbReference>
<keyword evidence="10" id="KW-0067">ATP-binding</keyword>
<dbReference type="Proteomes" id="UP001143362">
    <property type="component" value="Unassembled WGS sequence"/>
</dbReference>
<gene>
    <name evidence="16" type="ORF">EYC98_09275</name>
</gene>
<dbReference type="InterPro" id="IPR023151">
    <property type="entry name" value="PEP_util_CS"/>
</dbReference>
<evidence type="ECO:0000259" key="15">
    <source>
        <dbReference type="Pfam" id="PF02896"/>
    </source>
</evidence>
<dbReference type="PANTHER" id="PTHR22931:SF9">
    <property type="entry name" value="PYRUVATE, PHOSPHATE DIKINASE 1, CHLOROPLASTIC"/>
    <property type="match status" value="1"/>
</dbReference>
<reference evidence="16" key="1">
    <citation type="submission" date="2019-02" db="EMBL/GenBank/DDBJ databases">
        <authorList>
            <person name="Li S.-H."/>
        </authorList>
    </citation>
    <scope>NUCLEOTIDE SEQUENCE</scope>
    <source>
        <strain evidence="16">IMCC14734</strain>
    </source>
</reference>
<dbReference type="InterPro" id="IPR013815">
    <property type="entry name" value="ATP_grasp_subdomain_1"/>
</dbReference>
<evidence type="ECO:0000259" key="13">
    <source>
        <dbReference type="Pfam" id="PF00391"/>
    </source>
</evidence>
<dbReference type="Pfam" id="PF00391">
    <property type="entry name" value="PEP-utilizers"/>
    <property type="match status" value="1"/>
</dbReference>
<accession>A0ABT3TFF9</accession>
<sequence length="868" mass="95655">MAKRVYLFNEGSKDDRELLGGKGANLCEMTSMGLPVPFGFIITTPTCREFFEGGNRLPRHLQTEYNVALKLIEDRMGSLFGDPDNPLLFSVRSGAPVSMPGMMNTILNLGMNDVIAAGLARKTGNPRFAYDSYRRFIQMFADVVLGIEGDGFEEAIIDYKKEHNKTLDTEMTAEDWQAIIEIYKGMVSFPQDPAVQLRQAIEAVFLSWNTPRAIFYREMNNIPDSIGTAVCVQAMVFGNFGDDSGSGVAFTRNPSTGDKQFFGEYLVNAAGEDVVAGIRTPQPISSLEQQMPAVYKELFATQKRLEEHYSDMQDIEFTIQQGKFYMLQTRSGKRTGRASVKIAVDMVNEGLISDKEALMRVSPEHVESFLHPMVDPSAKTDIVASGMPASPGGATGKVVFSADEAVTVAADGTKVLLVRRETTPEDIHGMKVAEGILTELGGMTSHAAVVARGMGVCAITGCAELTINYEQGTATTNDGVVIKRMDTITLDGATGDVMLGDIAKTAASDSDDFQKLLGWADKYRRLGVRANAETEEDATKARELGAEGIGLCRTEHMFFEADRIDHIRGMILSENREERQVYLDRLLEFQKADMKALFRVMHDLPVTVRLLDPPLHEFLPHGDEELEALAKRLGKPADKVREISQNLQEVNPMLGFRGCRISVIHPEITEMQVAAIIGAAVEAQRDGHNPYPEIMIPLVVNVREIRAITDVIEKVIMEVLAREKVSIPYKIGTMMETPRACLGAERLATAVEFMSFGTNDLTQMTYGFSRDDVGKFIAAYLDRKLVEDDPFVTLDQRAVGRLMKIAIEDSKKRKKGIKYGICGEHGGDPRSIQFCHDIGLDYVSCSPFRVPVARIAAAQANVGPSSSE</sequence>
<dbReference type="InterPro" id="IPR018274">
    <property type="entry name" value="PEP_util_AS"/>
</dbReference>
<dbReference type="NCBIfam" id="TIGR01828">
    <property type="entry name" value="pyru_phos_dikin"/>
    <property type="match status" value="1"/>
</dbReference>
<dbReference type="Pfam" id="PF01326">
    <property type="entry name" value="PPDK_N"/>
    <property type="match status" value="3"/>
</dbReference>
<keyword evidence="11" id="KW-0460">Magnesium</keyword>
<dbReference type="Gene3D" id="1.10.189.10">
    <property type="entry name" value="Pyruvate Phosphate Dikinase, domain 2"/>
    <property type="match status" value="1"/>
</dbReference>
<keyword evidence="9" id="KW-0418">Kinase</keyword>
<feature type="domain" description="Pyruvate phosphate dikinase AMP/ATP-binding" evidence="14">
    <location>
        <begin position="296"/>
        <end position="349"/>
    </location>
</feature>
<evidence type="ECO:0000256" key="2">
    <source>
        <dbReference type="ARBA" id="ARBA00003144"/>
    </source>
</evidence>
<proteinExistence type="inferred from homology"/>
<dbReference type="PROSITE" id="PS00742">
    <property type="entry name" value="PEP_ENZYMES_2"/>
    <property type="match status" value="1"/>
</dbReference>
<evidence type="ECO:0000256" key="8">
    <source>
        <dbReference type="ARBA" id="ARBA00022741"/>
    </source>
</evidence>
<dbReference type="Gene3D" id="1.20.80.30">
    <property type="match status" value="1"/>
</dbReference>
<dbReference type="SUPFAM" id="SSF52009">
    <property type="entry name" value="Phosphohistidine domain"/>
    <property type="match status" value="1"/>
</dbReference>
<dbReference type="InterPro" id="IPR010121">
    <property type="entry name" value="Pyruvate_phosphate_dikinase"/>
</dbReference>
<organism evidence="16 17">
    <name type="scientific">Candidatus Litorirhabdus singularis</name>
    <dbReference type="NCBI Taxonomy" id="2518993"/>
    <lineage>
        <taxon>Bacteria</taxon>
        <taxon>Pseudomonadati</taxon>
        <taxon>Pseudomonadota</taxon>
        <taxon>Gammaproteobacteria</taxon>
        <taxon>Cellvibrionales</taxon>
        <taxon>Halieaceae</taxon>
        <taxon>Candidatus Litorirhabdus</taxon>
    </lineage>
</organism>
<keyword evidence="16" id="KW-0670">Pyruvate</keyword>
<evidence type="ECO:0000256" key="7">
    <source>
        <dbReference type="ARBA" id="ARBA00022723"/>
    </source>
</evidence>
<evidence type="ECO:0000256" key="9">
    <source>
        <dbReference type="ARBA" id="ARBA00022777"/>
    </source>
</evidence>
<dbReference type="InterPro" id="IPR015813">
    <property type="entry name" value="Pyrv/PenolPyrv_kinase-like_dom"/>
</dbReference>
<dbReference type="Gene3D" id="3.30.1490.20">
    <property type="entry name" value="ATP-grasp fold, A domain"/>
    <property type="match status" value="1"/>
</dbReference>
<dbReference type="InterPro" id="IPR000121">
    <property type="entry name" value="PEP_util_C"/>
</dbReference>
<dbReference type="Gene3D" id="3.50.30.10">
    <property type="entry name" value="Phosphohistidine domain"/>
    <property type="match status" value="1"/>
</dbReference>
<dbReference type="PROSITE" id="PS00370">
    <property type="entry name" value="PEP_ENZYMES_PHOS_SITE"/>
    <property type="match status" value="1"/>
</dbReference>
<dbReference type="EC" id="2.7.9.1" evidence="4"/>
<keyword evidence="6 16" id="KW-0808">Transferase</keyword>
<keyword evidence="17" id="KW-1185">Reference proteome</keyword>
<evidence type="ECO:0000256" key="4">
    <source>
        <dbReference type="ARBA" id="ARBA00011994"/>
    </source>
</evidence>
<dbReference type="PIRSF" id="PIRSF000853">
    <property type="entry name" value="PPDK"/>
    <property type="match status" value="1"/>
</dbReference>
<comment type="function">
    <text evidence="2">Catalyzes the reversible phosphorylation of pyruvate and phosphate.</text>
</comment>
<dbReference type="InterPro" id="IPR036637">
    <property type="entry name" value="Phosphohistidine_dom_sf"/>
</dbReference>
<evidence type="ECO:0000256" key="11">
    <source>
        <dbReference type="ARBA" id="ARBA00022842"/>
    </source>
</evidence>
<evidence type="ECO:0000259" key="14">
    <source>
        <dbReference type="Pfam" id="PF01326"/>
    </source>
</evidence>
<dbReference type="GO" id="GO:0050242">
    <property type="term" value="F:pyruvate, phosphate dikinase activity"/>
    <property type="evidence" value="ECO:0007669"/>
    <property type="project" value="UniProtKB-EC"/>
</dbReference>
<dbReference type="InterPro" id="IPR040442">
    <property type="entry name" value="Pyrv_kinase-like_dom_sf"/>
</dbReference>
<feature type="domain" description="Pyruvate phosphate dikinase AMP/ATP-binding" evidence="14">
    <location>
        <begin position="62"/>
        <end position="292"/>
    </location>
</feature>
<evidence type="ECO:0000256" key="10">
    <source>
        <dbReference type="ARBA" id="ARBA00022840"/>
    </source>
</evidence>
<protein>
    <recommendedName>
        <fullName evidence="5">Pyruvate, phosphate dikinase</fullName>
        <ecNumber evidence="4">2.7.9.1</ecNumber>
    </recommendedName>
    <alternativeName>
        <fullName evidence="12">Pyruvate, orthophosphate dikinase</fullName>
    </alternativeName>
</protein>
<dbReference type="Gene3D" id="3.30.470.20">
    <property type="entry name" value="ATP-grasp fold, B domain"/>
    <property type="match status" value="1"/>
</dbReference>
<comment type="similarity">
    <text evidence="3">Belongs to the PEP-utilizing enzyme family.</text>
</comment>
<dbReference type="EMBL" id="SHNN01000002">
    <property type="protein sequence ID" value="MCX2981053.1"/>
    <property type="molecule type" value="Genomic_DNA"/>
</dbReference>
<dbReference type="SUPFAM" id="SSF51621">
    <property type="entry name" value="Phosphoenolpyruvate/pyruvate domain"/>
    <property type="match status" value="1"/>
</dbReference>
<evidence type="ECO:0000313" key="16">
    <source>
        <dbReference type="EMBL" id="MCX2981053.1"/>
    </source>
</evidence>
<feature type="domain" description="PEP-utilising enzyme mobile" evidence="13">
    <location>
        <begin position="415"/>
        <end position="495"/>
    </location>
</feature>